<reference evidence="7" key="1">
    <citation type="submission" date="2022-11" db="UniProtKB">
        <authorList>
            <consortium name="WormBaseParasite"/>
        </authorList>
    </citation>
    <scope>IDENTIFICATION</scope>
</reference>
<name>A0A915DPE8_9BILA</name>
<protein>
    <submittedName>
        <fullName evidence="7">PH domain-containing protein</fullName>
    </submittedName>
</protein>
<proteinExistence type="predicted"/>
<feature type="domain" description="PH" evidence="5">
    <location>
        <begin position="35"/>
        <end position="131"/>
    </location>
</feature>
<dbReference type="GO" id="GO:0008333">
    <property type="term" value="P:endosome to lysosome transport"/>
    <property type="evidence" value="ECO:0007669"/>
    <property type="project" value="TreeGrafter"/>
</dbReference>
<evidence type="ECO:0000259" key="5">
    <source>
        <dbReference type="PROSITE" id="PS50003"/>
    </source>
</evidence>
<dbReference type="InterPro" id="IPR037871">
    <property type="entry name" value="PH_Phafin"/>
</dbReference>
<dbReference type="Pfam" id="PF22697">
    <property type="entry name" value="SOS1_NGEF_PH"/>
    <property type="match status" value="1"/>
</dbReference>
<dbReference type="PROSITE" id="PS50003">
    <property type="entry name" value="PH_DOMAIN"/>
    <property type="match status" value="1"/>
</dbReference>
<evidence type="ECO:0000256" key="3">
    <source>
        <dbReference type="ARBA" id="ARBA00022833"/>
    </source>
</evidence>
<evidence type="ECO:0000313" key="7">
    <source>
        <dbReference type="WBParaSite" id="jg21729"/>
    </source>
</evidence>
<evidence type="ECO:0000313" key="6">
    <source>
        <dbReference type="Proteomes" id="UP000887574"/>
    </source>
</evidence>
<dbReference type="InterPro" id="IPR001849">
    <property type="entry name" value="PH_domain"/>
</dbReference>
<dbReference type="InterPro" id="IPR051765">
    <property type="entry name" value="PH_domain-containing_F"/>
</dbReference>
<keyword evidence="1" id="KW-0479">Metal-binding</keyword>
<dbReference type="SUPFAM" id="SSF50729">
    <property type="entry name" value="PH domain-like"/>
    <property type="match status" value="1"/>
</dbReference>
<dbReference type="InterPro" id="IPR011993">
    <property type="entry name" value="PH-like_dom_sf"/>
</dbReference>
<dbReference type="GO" id="GO:0008270">
    <property type="term" value="F:zinc ion binding"/>
    <property type="evidence" value="ECO:0007669"/>
    <property type="project" value="UniProtKB-KW"/>
</dbReference>
<feature type="region of interest" description="Disordered" evidence="4">
    <location>
        <begin position="200"/>
        <end position="247"/>
    </location>
</feature>
<keyword evidence="3" id="KW-0862">Zinc</keyword>
<evidence type="ECO:0000256" key="2">
    <source>
        <dbReference type="ARBA" id="ARBA00022771"/>
    </source>
</evidence>
<evidence type="ECO:0000256" key="4">
    <source>
        <dbReference type="SAM" id="MobiDB-lite"/>
    </source>
</evidence>
<dbReference type="GO" id="GO:0007032">
    <property type="term" value="P:endosome organization"/>
    <property type="evidence" value="ECO:0007669"/>
    <property type="project" value="TreeGrafter"/>
</dbReference>
<feature type="compositionally biased region" description="Acidic residues" evidence="4">
    <location>
        <begin position="208"/>
        <end position="218"/>
    </location>
</feature>
<evidence type="ECO:0000256" key="1">
    <source>
        <dbReference type="ARBA" id="ARBA00022723"/>
    </source>
</evidence>
<dbReference type="InterPro" id="IPR055251">
    <property type="entry name" value="SOS1_NGEF_PH"/>
</dbReference>
<sequence>MVDRLRNSEANSRRIANVEACFGSSGSPLGNLNRVLVGEGVLVKMCRKKPKPRQFFLFNDLLVYGSIILSKKRYNKQHLIPLEEVKLENLENVGDSKNGWLIKTRTKSFAVYAATEGEKHEWMLHIERCVQDLLNKCQPRITQPSGFLTEKRPNACVVKPPTSPSSKDGITAGHVEACRVCDTCYNKLCNGVNTLPSSITSDTTLDLDSSDNSDEEDITQPTGDSYQTAPTFYGTNGQQKTKGLTIE</sequence>
<dbReference type="Proteomes" id="UP000887574">
    <property type="component" value="Unplaced"/>
</dbReference>
<dbReference type="GO" id="GO:0005769">
    <property type="term" value="C:early endosome"/>
    <property type="evidence" value="ECO:0007669"/>
    <property type="project" value="TreeGrafter"/>
</dbReference>
<dbReference type="FunFam" id="2.30.29.30:FF:000167">
    <property type="entry name" value="Pleckstrin homology domain-containing family F member 2"/>
    <property type="match status" value="1"/>
</dbReference>
<feature type="compositionally biased region" description="Polar residues" evidence="4">
    <location>
        <begin position="220"/>
        <end position="247"/>
    </location>
</feature>
<dbReference type="WBParaSite" id="jg21729">
    <property type="protein sequence ID" value="jg21729"/>
    <property type="gene ID" value="jg21729"/>
</dbReference>
<dbReference type="SMART" id="SM00233">
    <property type="entry name" value="PH"/>
    <property type="match status" value="1"/>
</dbReference>
<dbReference type="CDD" id="cd01218">
    <property type="entry name" value="PH_Phafin2-like"/>
    <property type="match status" value="1"/>
</dbReference>
<accession>A0A915DPE8</accession>
<organism evidence="6 7">
    <name type="scientific">Ditylenchus dipsaci</name>
    <dbReference type="NCBI Taxonomy" id="166011"/>
    <lineage>
        <taxon>Eukaryota</taxon>
        <taxon>Metazoa</taxon>
        <taxon>Ecdysozoa</taxon>
        <taxon>Nematoda</taxon>
        <taxon>Chromadorea</taxon>
        <taxon>Rhabditida</taxon>
        <taxon>Tylenchina</taxon>
        <taxon>Tylenchomorpha</taxon>
        <taxon>Sphaerularioidea</taxon>
        <taxon>Anguinidae</taxon>
        <taxon>Anguininae</taxon>
        <taxon>Ditylenchus</taxon>
    </lineage>
</organism>
<dbReference type="PANTHER" id="PTHR46280">
    <property type="entry name" value="PLECKSTRIN HOMOLOGY DOMAIN-CONTAINING FAMILY F MEMBER 2-RELATED"/>
    <property type="match status" value="1"/>
</dbReference>
<dbReference type="AlphaFoldDB" id="A0A915DPE8"/>
<dbReference type="PANTHER" id="PTHR46280:SF3">
    <property type="entry name" value="PLECKSTRIN HOMOLOGY DOMAIN-CONTAINING FAMILY F MEMBER 1 HOMOLOG"/>
    <property type="match status" value="1"/>
</dbReference>
<keyword evidence="2" id="KW-0863">Zinc-finger</keyword>
<dbReference type="GO" id="GO:0035091">
    <property type="term" value="F:phosphatidylinositol binding"/>
    <property type="evidence" value="ECO:0007669"/>
    <property type="project" value="TreeGrafter"/>
</dbReference>
<keyword evidence="6" id="KW-1185">Reference proteome</keyword>
<dbReference type="Gene3D" id="2.30.29.30">
    <property type="entry name" value="Pleckstrin-homology domain (PH domain)/Phosphotyrosine-binding domain (PTB)"/>
    <property type="match status" value="1"/>
</dbReference>